<proteinExistence type="predicted"/>
<evidence type="ECO:0000313" key="1">
    <source>
        <dbReference type="EMBL" id="TMS58336.1"/>
    </source>
</evidence>
<accession>A0ACD3SPX7</accession>
<comment type="caution">
    <text evidence="1">The sequence shown here is derived from an EMBL/GenBank/DDBJ whole genome shotgun (WGS) entry which is preliminary data.</text>
</comment>
<organism evidence="1 2">
    <name type="scientific">Imbroritus primus</name>
    <dbReference type="NCBI Taxonomy" id="3058603"/>
    <lineage>
        <taxon>Bacteria</taxon>
        <taxon>Pseudomonadati</taxon>
        <taxon>Pseudomonadota</taxon>
        <taxon>Betaproteobacteria</taxon>
        <taxon>Burkholderiales</taxon>
        <taxon>Burkholderiaceae</taxon>
        <taxon>Imbroritus</taxon>
    </lineage>
</organism>
<dbReference type="Proteomes" id="UP000004277">
    <property type="component" value="Unassembled WGS sequence"/>
</dbReference>
<gene>
    <name evidence="1" type="ORF">MW7_006195</name>
</gene>
<protein>
    <submittedName>
        <fullName evidence="1">DUF4845 domain-containing protein</fullName>
    </submittedName>
</protein>
<dbReference type="EMBL" id="AKCV02000015">
    <property type="protein sequence ID" value="TMS58336.1"/>
    <property type="molecule type" value="Genomic_DNA"/>
</dbReference>
<reference evidence="1" key="1">
    <citation type="submission" date="2019-05" db="EMBL/GenBank/DDBJ databases">
        <title>Revised genome assembly of Burkholderiaceae (previously Ralstonia) sp. PBA.</title>
        <authorList>
            <person name="Gan H.M."/>
        </authorList>
    </citation>
    <scope>NUCLEOTIDE SEQUENCE</scope>
    <source>
        <strain evidence="1">PBA</strain>
    </source>
</reference>
<keyword evidence="2" id="KW-1185">Reference proteome</keyword>
<name>A0ACD3SPX7_9BURK</name>
<sequence length="118" mass="12746">MRGSRRESGFSLLGLLVTVLLAVGVFVPLVKVVPSLLEYQSVKRAAYQAKTDGSSVQTAIAAFDRQALVDGVQVVRGRDLDIQTNANGAVDSVRFSYRREILLYGPISLAIQYSGTAQ</sequence>
<evidence type="ECO:0000313" key="2">
    <source>
        <dbReference type="Proteomes" id="UP000004277"/>
    </source>
</evidence>